<dbReference type="Gene3D" id="1.20.5.210">
    <property type="entry name" value="Cytochrome b-c1 complex subunit 8"/>
    <property type="match status" value="1"/>
</dbReference>
<dbReference type="eggNOG" id="KOG4116">
    <property type="taxonomic scope" value="Eukaryota"/>
</dbReference>
<dbReference type="Pfam" id="PF02939">
    <property type="entry name" value="UcrQ"/>
    <property type="match status" value="1"/>
</dbReference>
<comment type="function">
    <text evidence="11">Component of the ubiquinol-cytochrome c oxidoreductase, a multisubunit transmembrane complex that is part of the mitochondrial electron transport chain which drives oxidative phosphorylation. The complex plays an important role in the uptake of multiple carbon sources present in different host niches.</text>
</comment>
<comment type="subcellular location">
    <subcellularLocation>
        <location evidence="1 11">Mitochondrion inner membrane</location>
        <topology evidence="1 11">Single-pass membrane protein</topology>
    </subcellularLocation>
</comment>
<keyword evidence="6 11" id="KW-0999">Mitochondrion inner membrane</keyword>
<dbReference type="FunCoup" id="W4JW48">
    <property type="interactions" value="129"/>
</dbReference>
<evidence type="ECO:0000256" key="11">
    <source>
        <dbReference type="RuleBase" id="RU368118"/>
    </source>
</evidence>
<dbReference type="InParanoid" id="W4JW48"/>
<keyword evidence="9 11" id="KW-0496">Mitochondrion</keyword>
<evidence type="ECO:0000256" key="6">
    <source>
        <dbReference type="ARBA" id="ARBA00022792"/>
    </source>
</evidence>
<evidence type="ECO:0000313" key="12">
    <source>
        <dbReference type="EMBL" id="ETW77295.1"/>
    </source>
</evidence>
<dbReference type="EMBL" id="KI925463">
    <property type="protein sequence ID" value="ETW77295.1"/>
    <property type="molecule type" value="Genomic_DNA"/>
</dbReference>
<keyword evidence="4 11" id="KW-0679">Respiratory chain</keyword>
<keyword evidence="8 11" id="KW-1133">Transmembrane helix</keyword>
<evidence type="ECO:0000313" key="13">
    <source>
        <dbReference type="Proteomes" id="UP000030671"/>
    </source>
</evidence>
<keyword evidence="13" id="KW-1185">Reference proteome</keyword>
<evidence type="ECO:0000256" key="3">
    <source>
        <dbReference type="ARBA" id="ARBA00022448"/>
    </source>
</evidence>
<dbReference type="InterPro" id="IPR036642">
    <property type="entry name" value="Cyt_bc1_su8_sf"/>
</dbReference>
<evidence type="ECO:0000256" key="10">
    <source>
        <dbReference type="ARBA" id="ARBA00023136"/>
    </source>
</evidence>
<keyword evidence="3 11" id="KW-0813">Transport</keyword>
<evidence type="ECO:0000256" key="5">
    <source>
        <dbReference type="ARBA" id="ARBA00022692"/>
    </source>
</evidence>
<feature type="transmembrane region" description="Helical" evidence="11">
    <location>
        <begin position="64"/>
        <end position="81"/>
    </location>
</feature>
<name>W4JW48_HETIT</name>
<dbReference type="GO" id="GO:0005743">
    <property type="term" value="C:mitochondrial inner membrane"/>
    <property type="evidence" value="ECO:0007669"/>
    <property type="project" value="UniProtKB-SubCell"/>
</dbReference>
<sequence>MKATNVCMSDMPGPKVYNLWWGDKSGIRQKGVIQYSVSPFRQRASKNLIQGYIFNGYRRLSAHFAYWAVPASLGYAIYAWAKSRDAWHTSKAGHI</sequence>
<keyword evidence="5 11" id="KW-0812">Transmembrane</keyword>
<proteinExistence type="inferred from homology"/>
<dbReference type="PANTHER" id="PTHR12119:SF2">
    <property type="entry name" value="CYTOCHROME B-C1 COMPLEX SUBUNIT 8"/>
    <property type="match status" value="1"/>
</dbReference>
<evidence type="ECO:0000256" key="7">
    <source>
        <dbReference type="ARBA" id="ARBA00022982"/>
    </source>
</evidence>
<reference evidence="12 13" key="1">
    <citation type="journal article" date="2012" name="New Phytol.">
        <title>Insight into trade-off between wood decay and parasitism from the genome of a fungal forest pathogen.</title>
        <authorList>
            <person name="Olson A."/>
            <person name="Aerts A."/>
            <person name="Asiegbu F."/>
            <person name="Belbahri L."/>
            <person name="Bouzid O."/>
            <person name="Broberg A."/>
            <person name="Canback B."/>
            <person name="Coutinho P.M."/>
            <person name="Cullen D."/>
            <person name="Dalman K."/>
            <person name="Deflorio G."/>
            <person name="van Diepen L.T."/>
            <person name="Dunand C."/>
            <person name="Duplessis S."/>
            <person name="Durling M."/>
            <person name="Gonthier P."/>
            <person name="Grimwood J."/>
            <person name="Fossdal C.G."/>
            <person name="Hansson D."/>
            <person name="Henrissat B."/>
            <person name="Hietala A."/>
            <person name="Himmelstrand K."/>
            <person name="Hoffmeister D."/>
            <person name="Hogberg N."/>
            <person name="James T.Y."/>
            <person name="Karlsson M."/>
            <person name="Kohler A."/>
            <person name="Kues U."/>
            <person name="Lee Y.H."/>
            <person name="Lin Y.C."/>
            <person name="Lind M."/>
            <person name="Lindquist E."/>
            <person name="Lombard V."/>
            <person name="Lucas S."/>
            <person name="Lunden K."/>
            <person name="Morin E."/>
            <person name="Murat C."/>
            <person name="Park J."/>
            <person name="Raffaello T."/>
            <person name="Rouze P."/>
            <person name="Salamov A."/>
            <person name="Schmutz J."/>
            <person name="Solheim H."/>
            <person name="Stahlberg J."/>
            <person name="Velez H."/>
            <person name="de Vries R.P."/>
            <person name="Wiebenga A."/>
            <person name="Woodward S."/>
            <person name="Yakovlev I."/>
            <person name="Garbelotto M."/>
            <person name="Martin F."/>
            <person name="Grigoriev I.V."/>
            <person name="Stenlid J."/>
        </authorList>
    </citation>
    <scope>NUCLEOTIDE SEQUENCE [LARGE SCALE GENOMIC DNA]</scope>
    <source>
        <strain evidence="12 13">TC 32-1</strain>
    </source>
</reference>
<evidence type="ECO:0000256" key="9">
    <source>
        <dbReference type="ARBA" id="ARBA00023128"/>
    </source>
</evidence>
<dbReference type="RefSeq" id="XP_009550472.1">
    <property type="nucleotide sequence ID" value="XM_009552177.1"/>
</dbReference>
<organism evidence="12 13">
    <name type="scientific">Heterobasidion irregulare (strain TC 32-1)</name>
    <dbReference type="NCBI Taxonomy" id="747525"/>
    <lineage>
        <taxon>Eukaryota</taxon>
        <taxon>Fungi</taxon>
        <taxon>Dikarya</taxon>
        <taxon>Basidiomycota</taxon>
        <taxon>Agaricomycotina</taxon>
        <taxon>Agaricomycetes</taxon>
        <taxon>Russulales</taxon>
        <taxon>Bondarzewiaceae</taxon>
        <taxon>Heterobasidion</taxon>
        <taxon>Heterobasidion annosum species complex</taxon>
    </lineage>
</organism>
<comment type="subunit">
    <text evidence="11">Component of the ubiquinol-cytochrome c oxidoreductase (cytochrome b-c1 complex, complex III, CIII), a multisubunit enzyme composed of 3 respiratory subunits cytochrome b, cytochrome c1 and Rieske protein, 2 core protein subunits, and additional low-molecular weight protein subunits. The complex exists as an obligatory dimer and forms supercomplexes (SCs) in the inner mitochondrial membrane with cytochrome c oxidase (complex IV, CIV).</text>
</comment>
<dbReference type="OrthoDB" id="6683853at2759"/>
<evidence type="ECO:0000256" key="2">
    <source>
        <dbReference type="ARBA" id="ARBA00007668"/>
    </source>
</evidence>
<dbReference type="PANTHER" id="PTHR12119">
    <property type="entry name" value="UBIQUINOL-CYTOCHROME C REDUCTASE COMPLEX UBIQUINONE-BINDING PROTEIN QP-C"/>
    <property type="match status" value="1"/>
</dbReference>
<dbReference type="GO" id="GO:0006122">
    <property type="term" value="P:mitochondrial electron transport, ubiquinol to cytochrome c"/>
    <property type="evidence" value="ECO:0007669"/>
    <property type="project" value="UniProtKB-UniRule"/>
</dbReference>
<dbReference type="SUPFAM" id="SSF81508">
    <property type="entry name" value="Ubiquinone-binding protein QP-C of cytochrome bc1 complex (Ubiquinol-cytochrome c reductase)"/>
    <property type="match status" value="1"/>
</dbReference>
<comment type="similarity">
    <text evidence="2 11">Belongs to the UQCRQ/QCR8 family.</text>
</comment>
<dbReference type="AlphaFoldDB" id="W4JW48"/>
<keyword evidence="7 11" id="KW-0249">Electron transport</keyword>
<evidence type="ECO:0000256" key="4">
    <source>
        <dbReference type="ARBA" id="ARBA00022660"/>
    </source>
</evidence>
<dbReference type="STRING" id="747525.W4JW48"/>
<feature type="non-terminal residue" evidence="12">
    <location>
        <position position="95"/>
    </location>
</feature>
<protein>
    <recommendedName>
        <fullName evidence="11">Cytochrome b-c1 complex subunit 8</fullName>
    </recommendedName>
    <alternativeName>
        <fullName evidence="11">Complex III subunit 8</fullName>
    </alternativeName>
</protein>
<dbReference type="HOGENOM" id="CLU_156007_0_0_1"/>
<evidence type="ECO:0000256" key="1">
    <source>
        <dbReference type="ARBA" id="ARBA00004434"/>
    </source>
</evidence>
<accession>W4JW48</accession>
<dbReference type="GO" id="GO:0045275">
    <property type="term" value="C:respiratory chain complex III"/>
    <property type="evidence" value="ECO:0007669"/>
    <property type="project" value="UniProtKB-UniRule"/>
</dbReference>
<evidence type="ECO:0000256" key="8">
    <source>
        <dbReference type="ARBA" id="ARBA00022989"/>
    </source>
</evidence>
<dbReference type="Proteomes" id="UP000030671">
    <property type="component" value="Unassembled WGS sequence"/>
</dbReference>
<dbReference type="InterPro" id="IPR004205">
    <property type="entry name" value="Cyt_bc1_su8"/>
</dbReference>
<keyword evidence="10 11" id="KW-0472">Membrane</keyword>
<dbReference type="GeneID" id="20671850"/>
<gene>
    <name evidence="12" type="ORF">HETIRDRAFT_37298</name>
</gene>
<dbReference type="KEGG" id="hir:HETIRDRAFT_37298"/>